<dbReference type="SUPFAM" id="SSF55154">
    <property type="entry name" value="CYTH-like phosphatases"/>
    <property type="match status" value="1"/>
</dbReference>
<dbReference type="KEGG" id="dwd:DSCW_57890"/>
<proteinExistence type="predicted"/>
<evidence type="ECO:0000256" key="1">
    <source>
        <dbReference type="PIRSR" id="PIRSR016487-1"/>
    </source>
</evidence>
<dbReference type="InterPro" id="IPR012042">
    <property type="entry name" value="NeuTTM/CthTTM-like"/>
</dbReference>
<dbReference type="AlphaFoldDB" id="A0A5K7Z8M0"/>
<evidence type="ECO:0000313" key="3">
    <source>
        <dbReference type="EMBL" id="BBO78372.1"/>
    </source>
</evidence>
<dbReference type="EMBL" id="AP021875">
    <property type="protein sequence ID" value="BBO78372.1"/>
    <property type="molecule type" value="Genomic_DNA"/>
</dbReference>
<dbReference type="RefSeq" id="WP_155307015.1">
    <property type="nucleotide sequence ID" value="NZ_AP021875.1"/>
</dbReference>
<dbReference type="CDD" id="cd07761">
    <property type="entry name" value="CYTH-like_CthTTM-like"/>
    <property type="match status" value="1"/>
</dbReference>
<evidence type="ECO:0000259" key="2">
    <source>
        <dbReference type="PROSITE" id="PS51707"/>
    </source>
</evidence>
<evidence type="ECO:0000313" key="4">
    <source>
        <dbReference type="Proteomes" id="UP000427769"/>
    </source>
</evidence>
<dbReference type="InterPro" id="IPR033469">
    <property type="entry name" value="CYTH-like_dom_sf"/>
</dbReference>
<feature type="active site" description="Proton acceptor" evidence="1">
    <location>
        <position position="30"/>
    </location>
</feature>
<dbReference type="Proteomes" id="UP000427769">
    <property type="component" value="Chromosome"/>
</dbReference>
<gene>
    <name evidence="3" type="ORF">DSCW_57890</name>
</gene>
<name>A0A5K7Z8M0_9BACT</name>
<dbReference type="PANTHER" id="PTHR40114:SF1">
    <property type="entry name" value="SLR0698 PROTEIN"/>
    <property type="match status" value="1"/>
</dbReference>
<dbReference type="PROSITE" id="PS51707">
    <property type="entry name" value="CYTH"/>
    <property type="match status" value="1"/>
</dbReference>
<accession>A0A5K7Z8M0</accession>
<organism evidence="3 4">
    <name type="scientific">Desulfosarcina widdelii</name>
    <dbReference type="NCBI Taxonomy" id="947919"/>
    <lineage>
        <taxon>Bacteria</taxon>
        <taxon>Pseudomonadati</taxon>
        <taxon>Thermodesulfobacteriota</taxon>
        <taxon>Desulfobacteria</taxon>
        <taxon>Desulfobacterales</taxon>
        <taxon>Desulfosarcinaceae</taxon>
        <taxon>Desulfosarcina</taxon>
    </lineage>
</organism>
<sequence length="156" mass="17593">MGTEIERKFLVDRLPPDFENLTGKTIRQGYVIDAAGGIELRVRQKQTACYQTVKMGEGLSRTEIEIELSPDQFDQLWPYTVGRRVSKTRYTFPVGGHTAELDRFEGNLEGLLMVEVEFASVDAAGDFAPPDWFGRDVTEDKRYKNKHLAVHGIPGS</sequence>
<dbReference type="SMART" id="SM01118">
    <property type="entry name" value="CYTH"/>
    <property type="match status" value="1"/>
</dbReference>
<dbReference type="PIRSF" id="PIRSF016487">
    <property type="entry name" value="CYTH_UCP016487"/>
    <property type="match status" value="1"/>
</dbReference>
<reference evidence="3 4" key="1">
    <citation type="submission" date="2019-11" db="EMBL/GenBank/DDBJ databases">
        <title>Comparative genomics of hydrocarbon-degrading Desulfosarcina strains.</title>
        <authorList>
            <person name="Watanabe M."/>
            <person name="Kojima H."/>
            <person name="Fukui M."/>
        </authorList>
    </citation>
    <scope>NUCLEOTIDE SEQUENCE [LARGE SCALE GENOMIC DNA]</scope>
    <source>
        <strain evidence="3 4">PP31</strain>
    </source>
</reference>
<dbReference type="Gene3D" id="2.40.320.10">
    <property type="entry name" value="Hypothetical Protein Pfu-838710-001"/>
    <property type="match status" value="1"/>
</dbReference>
<dbReference type="OrthoDB" id="9805588at2"/>
<dbReference type="Pfam" id="PF01928">
    <property type="entry name" value="CYTH"/>
    <property type="match status" value="1"/>
</dbReference>
<dbReference type="PANTHER" id="PTHR40114">
    <property type="entry name" value="SLR0698 PROTEIN"/>
    <property type="match status" value="1"/>
</dbReference>
<keyword evidence="4" id="KW-1185">Reference proteome</keyword>
<dbReference type="InterPro" id="IPR023577">
    <property type="entry name" value="CYTH_domain"/>
</dbReference>
<protein>
    <recommendedName>
        <fullName evidence="2">CYTH domain-containing protein</fullName>
    </recommendedName>
</protein>
<feature type="domain" description="CYTH" evidence="2">
    <location>
        <begin position="2"/>
        <end position="156"/>
    </location>
</feature>